<sequence>MPTNRPRHLITETDEVAAALDAASRRWPAAAASRSRLMVNLVLEGHQRLREADESILEQRLEAILETQGSLAGCFPQGYLEALREDWPA</sequence>
<dbReference type="EMBL" id="JADIXZ010000004">
    <property type="protein sequence ID" value="MBK6301581.1"/>
    <property type="molecule type" value="Genomic_DNA"/>
</dbReference>
<evidence type="ECO:0000313" key="1">
    <source>
        <dbReference type="EMBL" id="MBK6301581.1"/>
    </source>
</evidence>
<evidence type="ECO:0000313" key="2">
    <source>
        <dbReference type="Proteomes" id="UP000718281"/>
    </source>
</evidence>
<protein>
    <submittedName>
        <fullName evidence="1">Uncharacterized protein</fullName>
    </submittedName>
</protein>
<organism evidence="1 2">
    <name type="scientific">Candidatus Phosphoribacter hodrii</name>
    <dbReference type="NCBI Taxonomy" id="2953743"/>
    <lineage>
        <taxon>Bacteria</taxon>
        <taxon>Bacillati</taxon>
        <taxon>Actinomycetota</taxon>
        <taxon>Actinomycetes</taxon>
        <taxon>Micrococcales</taxon>
        <taxon>Dermatophilaceae</taxon>
        <taxon>Candidatus Phosphoribacter</taxon>
    </lineage>
</organism>
<comment type="caution">
    <text evidence="1">The sequence shown here is derived from an EMBL/GenBank/DDBJ whole genome shotgun (WGS) entry which is preliminary data.</text>
</comment>
<name>A0A935CFZ4_9MICO</name>
<gene>
    <name evidence="1" type="ORF">IPF40_11220</name>
</gene>
<dbReference type="AlphaFoldDB" id="A0A935CFZ4"/>
<reference evidence="1 2" key="1">
    <citation type="submission" date="2020-10" db="EMBL/GenBank/DDBJ databases">
        <title>Connecting structure to function with the recovery of over 1000 high-quality activated sludge metagenome-assembled genomes encoding full-length rRNA genes using long-read sequencing.</title>
        <authorList>
            <person name="Singleton C.M."/>
            <person name="Petriglieri F."/>
            <person name="Kristensen J.M."/>
            <person name="Kirkegaard R.H."/>
            <person name="Michaelsen T.Y."/>
            <person name="Andersen M.H."/>
            <person name="Karst S.M."/>
            <person name="Dueholm M.S."/>
            <person name="Nielsen P.H."/>
            <person name="Albertsen M."/>
        </authorList>
    </citation>
    <scope>NUCLEOTIDE SEQUENCE [LARGE SCALE GENOMIC DNA]</scope>
    <source>
        <strain evidence="1">AalE_18-Q3-R2-46_BAT3C.188</strain>
    </source>
</reference>
<accession>A0A935CFZ4</accession>
<proteinExistence type="predicted"/>
<dbReference type="Proteomes" id="UP000718281">
    <property type="component" value="Unassembled WGS sequence"/>
</dbReference>